<keyword evidence="1" id="KW-0472">Membrane</keyword>
<evidence type="ECO:0000259" key="2">
    <source>
        <dbReference type="Pfam" id="PF00567"/>
    </source>
</evidence>
<sequence>MRHQQLFEGWGQPLELDSSGVGKIHRATYTRLQIANLRPLQLPATAGNLLYVNIVNTDGAKNFFGTLHRNKFLLNELQKKLHKISNPMRLLDPAPGEVVLVRTNEAGFLRGSIMRKTNFMTCTTYLIDCGVTMEVPLDDFYMLTKKLRRIPPQAFLMQLDGPEIDQMAISQEELDALVRCSVVAFRLSKFLFLVLSRRLSLLNVSPLFSAILFKFFYVFIREMDFQARNLK</sequence>
<evidence type="ECO:0000313" key="3">
    <source>
        <dbReference type="EMBL" id="VDK27545.1"/>
    </source>
</evidence>
<name>A0A183CUM9_9BILA</name>
<dbReference type="OrthoDB" id="5799100at2759"/>
<keyword evidence="4" id="KW-1185">Reference proteome</keyword>
<dbReference type="EMBL" id="UYRT01000124">
    <property type="protein sequence ID" value="VDK27545.1"/>
    <property type="molecule type" value="Genomic_DNA"/>
</dbReference>
<dbReference type="AlphaFoldDB" id="A0A183CUM9"/>
<keyword evidence="1" id="KW-1133">Transmembrane helix</keyword>
<organism evidence="5">
    <name type="scientific">Gongylonema pulchrum</name>
    <dbReference type="NCBI Taxonomy" id="637853"/>
    <lineage>
        <taxon>Eukaryota</taxon>
        <taxon>Metazoa</taxon>
        <taxon>Ecdysozoa</taxon>
        <taxon>Nematoda</taxon>
        <taxon>Chromadorea</taxon>
        <taxon>Rhabditida</taxon>
        <taxon>Spirurina</taxon>
        <taxon>Spiruromorpha</taxon>
        <taxon>Spiruroidea</taxon>
        <taxon>Gongylonematidae</taxon>
        <taxon>Gongylonema</taxon>
    </lineage>
</organism>
<gene>
    <name evidence="3" type="ORF">GPUH_LOCUS170</name>
</gene>
<reference evidence="5" key="1">
    <citation type="submission" date="2016-06" db="UniProtKB">
        <authorList>
            <consortium name="WormBaseParasite"/>
        </authorList>
    </citation>
    <scope>IDENTIFICATION</scope>
</reference>
<dbReference type="InterPro" id="IPR002999">
    <property type="entry name" value="Tudor"/>
</dbReference>
<feature type="transmembrane region" description="Helical" evidence="1">
    <location>
        <begin position="201"/>
        <end position="220"/>
    </location>
</feature>
<evidence type="ECO:0000256" key="1">
    <source>
        <dbReference type="SAM" id="Phobius"/>
    </source>
</evidence>
<evidence type="ECO:0000313" key="5">
    <source>
        <dbReference type="WBParaSite" id="GPUH_0000016901-mRNA-1"/>
    </source>
</evidence>
<dbReference type="Gene3D" id="2.30.30.140">
    <property type="match status" value="1"/>
</dbReference>
<protein>
    <submittedName>
        <fullName evidence="5">Tudor domain-containing protein</fullName>
    </submittedName>
</protein>
<dbReference type="SUPFAM" id="SSF63748">
    <property type="entry name" value="Tudor/PWWP/MBT"/>
    <property type="match status" value="1"/>
</dbReference>
<evidence type="ECO:0000313" key="4">
    <source>
        <dbReference type="Proteomes" id="UP000271098"/>
    </source>
</evidence>
<dbReference type="WBParaSite" id="GPUH_0000016901-mRNA-1">
    <property type="protein sequence ID" value="GPUH_0000016901-mRNA-1"/>
    <property type="gene ID" value="GPUH_0000016901"/>
</dbReference>
<reference evidence="3 4" key="2">
    <citation type="submission" date="2018-11" db="EMBL/GenBank/DDBJ databases">
        <authorList>
            <consortium name="Pathogen Informatics"/>
        </authorList>
    </citation>
    <scope>NUCLEOTIDE SEQUENCE [LARGE SCALE GENOMIC DNA]</scope>
</reference>
<keyword evidence="1" id="KW-0812">Transmembrane</keyword>
<feature type="domain" description="Tudor" evidence="2">
    <location>
        <begin position="52"/>
        <end position="161"/>
    </location>
</feature>
<dbReference type="Pfam" id="PF00567">
    <property type="entry name" value="TUDOR"/>
    <property type="match status" value="1"/>
</dbReference>
<dbReference type="Proteomes" id="UP000271098">
    <property type="component" value="Unassembled WGS sequence"/>
</dbReference>
<accession>A0A183CUM9</accession>
<proteinExistence type="predicted"/>